<organism evidence="4 5">
    <name type="scientific">Phakopsora pachyrhizi</name>
    <name type="common">Asian soybean rust disease fungus</name>
    <dbReference type="NCBI Taxonomy" id="170000"/>
    <lineage>
        <taxon>Eukaryota</taxon>
        <taxon>Fungi</taxon>
        <taxon>Dikarya</taxon>
        <taxon>Basidiomycota</taxon>
        <taxon>Pucciniomycotina</taxon>
        <taxon>Pucciniomycetes</taxon>
        <taxon>Pucciniales</taxon>
        <taxon>Phakopsoraceae</taxon>
        <taxon>Phakopsora</taxon>
    </lineage>
</organism>
<evidence type="ECO:0000256" key="2">
    <source>
        <dbReference type="ARBA" id="ARBA00022737"/>
    </source>
</evidence>
<feature type="region of interest" description="Disordered" evidence="3">
    <location>
        <begin position="1"/>
        <end position="40"/>
    </location>
</feature>
<reference evidence="4" key="1">
    <citation type="submission" date="2022-06" db="EMBL/GenBank/DDBJ databases">
        <authorList>
            <consortium name="SYNGENTA / RWTH Aachen University"/>
        </authorList>
    </citation>
    <scope>NUCLEOTIDE SEQUENCE</scope>
</reference>
<comment type="caution">
    <text evidence="4">The sequence shown here is derived from an EMBL/GenBank/DDBJ whole genome shotgun (WGS) entry which is preliminary data.</text>
</comment>
<name>A0AAV0AL77_PHAPC</name>
<dbReference type="Pfam" id="PF12799">
    <property type="entry name" value="LRR_4"/>
    <property type="match status" value="1"/>
</dbReference>
<dbReference type="SMART" id="SM00365">
    <property type="entry name" value="LRR_SD22"/>
    <property type="match status" value="9"/>
</dbReference>
<dbReference type="PANTHER" id="PTHR15454">
    <property type="entry name" value="NISCHARIN RELATED"/>
    <property type="match status" value="1"/>
</dbReference>
<dbReference type="SUPFAM" id="SSF52058">
    <property type="entry name" value="L domain-like"/>
    <property type="match status" value="1"/>
</dbReference>
<evidence type="ECO:0000256" key="3">
    <source>
        <dbReference type="SAM" id="MobiDB-lite"/>
    </source>
</evidence>
<dbReference type="EMBL" id="CALTRL010000733">
    <property type="protein sequence ID" value="CAH7669434.1"/>
    <property type="molecule type" value="Genomic_DNA"/>
</dbReference>
<proteinExistence type="predicted"/>
<dbReference type="InterPro" id="IPR025875">
    <property type="entry name" value="Leu-rich_rpt_4"/>
</dbReference>
<keyword evidence="2" id="KW-0677">Repeat</keyword>
<dbReference type="PROSITE" id="PS51450">
    <property type="entry name" value="LRR"/>
    <property type="match status" value="8"/>
</dbReference>
<dbReference type="PANTHER" id="PTHR15454:SF56">
    <property type="entry name" value="PROTEIN PHOSPHATASE 1 REGULATORY SUBUNIT 7-RELATED"/>
    <property type="match status" value="1"/>
</dbReference>
<dbReference type="InterPro" id="IPR003591">
    <property type="entry name" value="Leu-rich_rpt_typical-subtyp"/>
</dbReference>
<evidence type="ECO:0000313" key="4">
    <source>
        <dbReference type="EMBL" id="CAH7669434.1"/>
    </source>
</evidence>
<protein>
    <submittedName>
        <fullName evidence="4">Protein phosphatase 1 regulatory subunit 7</fullName>
    </submittedName>
</protein>
<gene>
    <name evidence="4" type="ORF">PPACK8108_LOCUS4056</name>
</gene>
<dbReference type="InterPro" id="IPR001611">
    <property type="entry name" value="Leu-rich_rpt"/>
</dbReference>
<evidence type="ECO:0000313" key="5">
    <source>
        <dbReference type="Proteomes" id="UP001153365"/>
    </source>
</evidence>
<dbReference type="InterPro" id="IPR032675">
    <property type="entry name" value="LRR_dom_sf"/>
</dbReference>
<keyword evidence="5" id="KW-1185">Reference proteome</keyword>
<dbReference type="AlphaFoldDB" id="A0AAV0AL77"/>
<dbReference type="SMART" id="SM00369">
    <property type="entry name" value="LRR_TYP"/>
    <property type="match status" value="5"/>
</dbReference>
<dbReference type="GO" id="GO:0005737">
    <property type="term" value="C:cytoplasm"/>
    <property type="evidence" value="ECO:0007669"/>
    <property type="project" value="TreeGrafter"/>
</dbReference>
<evidence type="ECO:0000256" key="1">
    <source>
        <dbReference type="ARBA" id="ARBA00022614"/>
    </source>
</evidence>
<sequence>MSSGTRGDQFDEKDRSNSTNTNQSKDPTARLESSTLSDGLAERERILESLREESSKGELAWSLDNQELLEDFKDDTDEVDLSHSRIRTMRGFEKHFERFKKSLKKLILRQNLIQVLSFEPLISKIEDVVGDSEEADDHKGLVSDHKESDRGSVAQGLISPLELLVGLEELDLYDNQISKIQGLQNLTSLKSLDLSFNVLRKIENLESLSSLKTLYLIQNKITHIESLESLSETLTSLELGSNRIRQISQLDSLKNLTELWLGKNKISKLEGLSELKNLRSLSIQSNRITELENLEELINLEELYISHNGLKTIGDGLTKNKKIKVLDIAANQIEDLNGIESLDQLEEFWANDNKLTLNSFNAKSDHLSETSKPNLKTIYFERNPFQSEMGVNYRRKLKLICPQIIQIDATFVKTV</sequence>
<accession>A0AAV0AL77</accession>
<keyword evidence="1" id="KW-0433">Leucine-rich repeat</keyword>
<feature type="compositionally biased region" description="Polar residues" evidence="3">
    <location>
        <begin position="17"/>
        <end position="37"/>
    </location>
</feature>
<dbReference type="Pfam" id="PF14580">
    <property type="entry name" value="LRR_9"/>
    <property type="match status" value="1"/>
</dbReference>
<dbReference type="Proteomes" id="UP001153365">
    <property type="component" value="Unassembled WGS sequence"/>
</dbReference>
<dbReference type="Gene3D" id="3.80.10.10">
    <property type="entry name" value="Ribonuclease Inhibitor"/>
    <property type="match status" value="2"/>
</dbReference>